<dbReference type="EMBL" id="JASWER010000003">
    <property type="protein sequence ID" value="MDL5376443.1"/>
    <property type="molecule type" value="Genomic_DNA"/>
</dbReference>
<proteinExistence type="predicted"/>
<dbReference type="InterPro" id="IPR036291">
    <property type="entry name" value="NAD(P)-bd_dom_sf"/>
</dbReference>
<dbReference type="RefSeq" id="WP_214718163.1">
    <property type="nucleotide sequence ID" value="NZ_CP183077.1"/>
</dbReference>
<dbReference type="SUPFAM" id="SSF51735">
    <property type="entry name" value="NAD(P)-binding Rossmann-fold domains"/>
    <property type="match status" value="1"/>
</dbReference>
<dbReference type="Proteomes" id="UP001230807">
    <property type="component" value="Unassembled WGS sequence"/>
</dbReference>
<evidence type="ECO:0000313" key="2">
    <source>
        <dbReference type="EMBL" id="MDL5376443.1"/>
    </source>
</evidence>
<keyword evidence="1" id="KW-0520">NAD</keyword>
<name>A0ABT7MML9_9BACL</name>
<dbReference type="Pfam" id="PF02056">
    <property type="entry name" value="Glyco_hydro_4"/>
    <property type="match status" value="1"/>
</dbReference>
<dbReference type="Gene3D" id="3.90.1820.10">
    <property type="entry name" value="AglA-like glucosidase"/>
    <property type="match status" value="1"/>
</dbReference>
<evidence type="ECO:0008006" key="4">
    <source>
        <dbReference type="Google" id="ProtNLM"/>
    </source>
</evidence>
<organism evidence="2 3">
    <name type="scientific">Exiguobacterium mexicanum</name>
    <dbReference type="NCBI Taxonomy" id="340146"/>
    <lineage>
        <taxon>Bacteria</taxon>
        <taxon>Bacillati</taxon>
        <taxon>Bacillota</taxon>
        <taxon>Bacilli</taxon>
        <taxon>Bacillales</taxon>
        <taxon>Bacillales Family XII. Incertae Sedis</taxon>
        <taxon>Exiguobacterium</taxon>
    </lineage>
</organism>
<evidence type="ECO:0000256" key="1">
    <source>
        <dbReference type="ARBA" id="ARBA00023027"/>
    </source>
</evidence>
<evidence type="ECO:0000313" key="3">
    <source>
        <dbReference type="Proteomes" id="UP001230807"/>
    </source>
</evidence>
<reference evidence="2 3" key="1">
    <citation type="submission" date="2023-06" db="EMBL/GenBank/DDBJ databases">
        <title>Influencing factors and mechanism of Cr(VI) reduction by facultative anaerobic Exiguobacterium sp. PY14.</title>
        <authorList>
            <person name="Zou L."/>
        </authorList>
    </citation>
    <scope>NUCLEOTIDE SEQUENCE [LARGE SCALE GENOMIC DNA]</scope>
    <source>
        <strain evidence="2 3">PY14</strain>
    </source>
</reference>
<keyword evidence="3" id="KW-1185">Reference proteome</keyword>
<sequence length="45" mass="4896">MPAGLVKAFRTILVLIELANEMAVICPDAWLVNFTNLAVSSSKFT</sequence>
<dbReference type="InterPro" id="IPR001088">
    <property type="entry name" value="Glyco_hydro_4"/>
</dbReference>
<comment type="caution">
    <text evidence="2">The sequence shown here is derived from an EMBL/GenBank/DDBJ whole genome shotgun (WGS) entry which is preliminary data.</text>
</comment>
<gene>
    <name evidence="2" type="ORF">QR695_05425</name>
</gene>
<protein>
    <recommendedName>
        <fullName evidence="4">Transposase</fullName>
    </recommendedName>
</protein>
<dbReference type="InterPro" id="IPR053715">
    <property type="entry name" value="GH4_Enzyme_sf"/>
</dbReference>
<accession>A0ABT7MML9</accession>